<name>A0A6P8B7V8_PYRGI</name>
<dbReference type="RefSeq" id="XP_030983301.1">
    <property type="nucleotide sequence ID" value="XM_031125356.1"/>
</dbReference>
<dbReference type="AlphaFoldDB" id="A0A6P8B7V8"/>
<accession>A0A6P8B7V8</accession>
<proteinExistence type="predicted"/>
<feature type="domain" description="Erythromycin biosynthesis protein CIII-like C-terminal" evidence="2">
    <location>
        <begin position="337"/>
        <end position="440"/>
    </location>
</feature>
<reference evidence="4" key="3">
    <citation type="submission" date="2025-08" db="UniProtKB">
        <authorList>
            <consortium name="RefSeq"/>
        </authorList>
    </citation>
    <scope>IDENTIFICATION</scope>
    <source>
        <strain evidence="4">NI907</strain>
    </source>
</reference>
<dbReference type="CDD" id="cd03784">
    <property type="entry name" value="GT1_Gtf-like"/>
    <property type="match status" value="1"/>
</dbReference>
<reference evidence="3 4" key="1">
    <citation type="journal article" date="2019" name="Mol. Biol. Evol.">
        <title>Blast fungal genomes show frequent chromosomal changes, gene gains and losses, and effector gene turnover.</title>
        <authorList>
            <person name="Gomez Luciano L.B."/>
            <person name="Jason Tsai I."/>
            <person name="Chuma I."/>
            <person name="Tosa Y."/>
            <person name="Chen Y.H."/>
            <person name="Li J.Y."/>
            <person name="Li M.Y."/>
            <person name="Jade Lu M.Y."/>
            <person name="Nakayashiki H."/>
            <person name="Li W.H."/>
        </authorList>
    </citation>
    <scope>NUCLEOTIDE SEQUENCE [LARGE SCALE GENOMIC DNA]</scope>
    <source>
        <strain evidence="3 4">NI907</strain>
    </source>
</reference>
<protein>
    <recommendedName>
        <fullName evidence="2">Erythromycin biosynthesis protein CIII-like C-terminal domain-containing protein</fullName>
    </recommendedName>
</protein>
<evidence type="ECO:0000256" key="1">
    <source>
        <dbReference type="ARBA" id="ARBA00022679"/>
    </source>
</evidence>
<organism evidence="3 4">
    <name type="scientific">Pyricularia grisea</name>
    <name type="common">Crabgrass-specific blast fungus</name>
    <name type="synonym">Magnaporthe grisea</name>
    <dbReference type="NCBI Taxonomy" id="148305"/>
    <lineage>
        <taxon>Eukaryota</taxon>
        <taxon>Fungi</taxon>
        <taxon>Dikarya</taxon>
        <taxon>Ascomycota</taxon>
        <taxon>Pezizomycotina</taxon>
        <taxon>Sordariomycetes</taxon>
        <taxon>Sordariomycetidae</taxon>
        <taxon>Magnaporthales</taxon>
        <taxon>Pyriculariaceae</taxon>
        <taxon>Pyricularia</taxon>
    </lineage>
</organism>
<dbReference type="PANTHER" id="PTHR21015">
    <property type="entry name" value="UDP-N-ACETYLGLUCOSAMINE--N-ACETYLMURAMYL-(PENTAPEPTIDE) PYROPHOSPHORYL-UNDECAPRENOL N-ACETYLGLUCOSAMINE TRANSFERASE 1"/>
    <property type="match status" value="1"/>
</dbReference>
<dbReference type="KEGG" id="pgri:PgNI_05323"/>
<evidence type="ECO:0000313" key="4">
    <source>
        <dbReference type="RefSeq" id="XP_030983301.1"/>
    </source>
</evidence>
<evidence type="ECO:0000259" key="2">
    <source>
        <dbReference type="Pfam" id="PF06722"/>
    </source>
</evidence>
<dbReference type="GO" id="GO:0016758">
    <property type="term" value="F:hexosyltransferase activity"/>
    <property type="evidence" value="ECO:0007669"/>
    <property type="project" value="UniProtKB-ARBA"/>
</dbReference>
<dbReference type="GO" id="GO:0008194">
    <property type="term" value="F:UDP-glycosyltransferase activity"/>
    <property type="evidence" value="ECO:0007669"/>
    <property type="project" value="InterPro"/>
</dbReference>
<dbReference type="SUPFAM" id="SSF53756">
    <property type="entry name" value="UDP-Glycosyltransferase/glycogen phosphorylase"/>
    <property type="match status" value="1"/>
</dbReference>
<dbReference type="InterPro" id="IPR010610">
    <property type="entry name" value="EryCIII-like_C"/>
</dbReference>
<dbReference type="Proteomes" id="UP000515153">
    <property type="component" value="Chromosome I"/>
</dbReference>
<dbReference type="InterPro" id="IPR002213">
    <property type="entry name" value="UDP_glucos_trans"/>
</dbReference>
<reference evidence="4" key="2">
    <citation type="submission" date="2019-10" db="EMBL/GenBank/DDBJ databases">
        <authorList>
            <consortium name="NCBI Genome Project"/>
        </authorList>
    </citation>
    <scope>NUCLEOTIDE SEQUENCE</scope>
    <source>
        <strain evidence="4">NI907</strain>
    </source>
</reference>
<evidence type="ECO:0000313" key="3">
    <source>
        <dbReference type="Proteomes" id="UP000515153"/>
    </source>
</evidence>
<keyword evidence="1" id="KW-0808">Transferase</keyword>
<dbReference type="PANTHER" id="PTHR21015:SF22">
    <property type="entry name" value="GLYCOSYLTRANSFERASE"/>
    <property type="match status" value="1"/>
</dbReference>
<dbReference type="Gene3D" id="3.40.50.2000">
    <property type="entry name" value="Glycogen Phosphorylase B"/>
    <property type="match status" value="2"/>
</dbReference>
<dbReference type="GeneID" id="41960265"/>
<sequence length="458" mass="49605">MPAAKEKPLVVAMALSGAGHAIPVMRAAAHLASRGFEVWFVTAADMESSALSSGIARFFPAPSPFALHPDLMAGYTDLPEGPARLDFVFRNVFLRDTKHYADALRTALETARREIPGRRVVVLQDMFAGGALPFIHGAPVPTGYEDDAFPPVVSLNVSILFCTSADAPPIGFPVDPVGHEGEEMLKLHREFNAVTAETRAMLNRILGEMGCTRRVEALADAWLEGPDVTLQLCSPSLEYRRRDLSPRIRFVGGLPLPEGKSGVMPDWLRDHVEAQGDSQADGRGKRRRLVFVTQGTVDIDHSELFIPALQGLGAREDLFVVGVLGKKGAKLPDSVESSLPSANVKVLDYFSYNDILPHADVFITNGGYGGFMHGVMNGSPMIIAGTSNDKADVANRMENAGLGINLRTATPTTEQISAAVDQILSDASYKQRALEIKKENEEMDSFGRIEKAVLEVAR</sequence>
<keyword evidence="3" id="KW-1185">Reference proteome</keyword>
<dbReference type="OrthoDB" id="5835829at2759"/>
<dbReference type="Pfam" id="PF06722">
    <property type="entry name" value="EryCIII-like_C"/>
    <property type="match status" value="1"/>
</dbReference>
<gene>
    <name evidence="4" type="ORF">PgNI_05323</name>
</gene>